<dbReference type="CDD" id="cd00154">
    <property type="entry name" value="Rab"/>
    <property type="match status" value="1"/>
</dbReference>
<protein>
    <submittedName>
        <fullName evidence="4">Small GTP-binding protein domain</fullName>
    </submittedName>
</protein>
<gene>
    <name evidence="4" type="ORF">VCUG_02152</name>
</gene>
<dbReference type="InterPro" id="IPR027417">
    <property type="entry name" value="P-loop_NTPase"/>
</dbReference>
<keyword evidence="5" id="KW-1185">Reference proteome</keyword>
<dbReference type="FunFam" id="3.40.50.300:FF:001129">
    <property type="entry name" value="ras-related protein Rab-44 isoform X2"/>
    <property type="match status" value="1"/>
</dbReference>
<accession>L2GSK9</accession>
<name>L2GSK9_VAVCU</name>
<evidence type="ECO:0000256" key="1">
    <source>
        <dbReference type="ARBA" id="ARBA00022741"/>
    </source>
</evidence>
<dbReference type="PANTHER" id="PTHR47977">
    <property type="entry name" value="RAS-RELATED PROTEIN RAB"/>
    <property type="match status" value="1"/>
</dbReference>
<dbReference type="InterPro" id="IPR005225">
    <property type="entry name" value="Small_GTP-bd"/>
</dbReference>
<dbReference type="EMBL" id="GL877449">
    <property type="protein sequence ID" value="ELA46347.1"/>
    <property type="molecule type" value="Genomic_DNA"/>
</dbReference>
<dbReference type="Pfam" id="PF00071">
    <property type="entry name" value="Ras"/>
    <property type="match status" value="1"/>
</dbReference>
<dbReference type="SMART" id="SM00174">
    <property type="entry name" value="RHO"/>
    <property type="match status" value="1"/>
</dbReference>
<dbReference type="InterPro" id="IPR050227">
    <property type="entry name" value="Rab"/>
</dbReference>
<dbReference type="PRINTS" id="PR00449">
    <property type="entry name" value="RASTRNSFRMNG"/>
</dbReference>
<keyword evidence="2" id="KW-0342">GTP-binding</keyword>
<dbReference type="SUPFAM" id="SSF52540">
    <property type="entry name" value="P-loop containing nucleoside triphosphate hydrolases"/>
    <property type="match status" value="1"/>
</dbReference>
<keyword evidence="1" id="KW-0547">Nucleotide-binding</keyword>
<dbReference type="STRING" id="948595.L2GSK9"/>
<evidence type="ECO:0000256" key="2">
    <source>
        <dbReference type="ARBA" id="ARBA00023134"/>
    </source>
</evidence>
<dbReference type="Proteomes" id="UP000011081">
    <property type="component" value="Unassembled WGS sequence"/>
</dbReference>
<dbReference type="SMART" id="SM00176">
    <property type="entry name" value="RAN"/>
    <property type="match status" value="1"/>
</dbReference>
<dbReference type="GeneID" id="19880019"/>
<dbReference type="RefSeq" id="XP_008075165.1">
    <property type="nucleotide sequence ID" value="XM_008076974.1"/>
</dbReference>
<dbReference type="Gene3D" id="3.40.50.300">
    <property type="entry name" value="P-loop containing nucleotide triphosphate hydrolases"/>
    <property type="match status" value="1"/>
</dbReference>
<dbReference type="OrthoDB" id="9989112at2759"/>
<dbReference type="InterPro" id="IPR001806">
    <property type="entry name" value="Small_GTPase"/>
</dbReference>
<dbReference type="InParanoid" id="L2GSK9"/>
<keyword evidence="3" id="KW-0449">Lipoprotein</keyword>
<reference evidence="5" key="1">
    <citation type="submission" date="2011-03" db="EMBL/GenBank/DDBJ databases">
        <title>The genome sequence of Vavraia culicis strain floridensis.</title>
        <authorList>
            <consortium name="The Broad Institute Genome Sequencing Platform"/>
            <person name="Cuomo C."/>
            <person name="Becnel J."/>
            <person name="Sanscrainte N."/>
            <person name="Young S.K."/>
            <person name="Zeng Q."/>
            <person name="Gargeya S."/>
            <person name="Fitzgerald M."/>
            <person name="Haas B."/>
            <person name="Abouelleil A."/>
            <person name="Alvarado L."/>
            <person name="Arachchi H.M."/>
            <person name="Berlin A."/>
            <person name="Chapman S.B."/>
            <person name="Gearin G."/>
            <person name="Goldberg J."/>
            <person name="Griggs A."/>
            <person name="Gujja S."/>
            <person name="Hansen M."/>
            <person name="Heiman D."/>
            <person name="Howarth C."/>
            <person name="Larimer J."/>
            <person name="Lui A."/>
            <person name="MacDonald P.J.P."/>
            <person name="McCowen C."/>
            <person name="Montmayeur A."/>
            <person name="Murphy C."/>
            <person name="Neiman D."/>
            <person name="Pearson M."/>
            <person name="Priest M."/>
            <person name="Roberts A."/>
            <person name="Saif S."/>
            <person name="Shea T."/>
            <person name="Sisk P."/>
            <person name="Stolte C."/>
            <person name="Sykes S."/>
            <person name="Wortman J."/>
            <person name="Nusbaum C."/>
            <person name="Birren B."/>
        </authorList>
    </citation>
    <scope>NUCLEOTIDE SEQUENCE [LARGE SCALE GENOMIC DNA]</scope>
    <source>
        <strain evidence="5">floridensis</strain>
    </source>
</reference>
<dbReference type="PROSITE" id="PS51421">
    <property type="entry name" value="RAS"/>
    <property type="match status" value="1"/>
</dbReference>
<dbReference type="OMA" id="ENIRTWF"/>
<dbReference type="NCBIfam" id="TIGR00231">
    <property type="entry name" value="small_GTP"/>
    <property type="match status" value="1"/>
</dbReference>
<dbReference type="GO" id="GO:0005525">
    <property type="term" value="F:GTP binding"/>
    <property type="evidence" value="ECO:0007669"/>
    <property type="project" value="UniProtKB-KW"/>
</dbReference>
<dbReference type="GO" id="GO:0003924">
    <property type="term" value="F:GTPase activity"/>
    <property type="evidence" value="ECO:0007669"/>
    <property type="project" value="InterPro"/>
</dbReference>
<sequence length="202" mass="23478">MHSKRDLTTYKIIILGESYVGKTSIARRFVNDEFDTSLFSTIGIDLLKKIVKVDDTEVKLDIWDTAGQERFHSITKSYYRSADGIILVFDLLDLKSFDCIDRWFEGIYTETDRSVPIFLVGNKYDEAEHKKDFVLDVFEEKARNMNVEFFVTSAKNGLNIELLFSRMAEELSRNENVLGTPINDVKFEVKTKKKSKLWKKCC</sequence>
<organism evidence="4 5">
    <name type="scientific">Vavraia culicis (isolate floridensis)</name>
    <name type="common">Microsporidian parasite</name>
    <dbReference type="NCBI Taxonomy" id="948595"/>
    <lineage>
        <taxon>Eukaryota</taxon>
        <taxon>Fungi</taxon>
        <taxon>Fungi incertae sedis</taxon>
        <taxon>Microsporidia</taxon>
        <taxon>Pleistophoridae</taxon>
        <taxon>Vavraia</taxon>
    </lineage>
</organism>
<evidence type="ECO:0000313" key="5">
    <source>
        <dbReference type="Proteomes" id="UP000011081"/>
    </source>
</evidence>
<proteinExistence type="predicted"/>
<dbReference type="SMART" id="SM00175">
    <property type="entry name" value="RAB"/>
    <property type="match status" value="1"/>
</dbReference>
<dbReference type="PROSITE" id="PS51419">
    <property type="entry name" value="RAB"/>
    <property type="match status" value="1"/>
</dbReference>
<dbReference type="HOGENOM" id="CLU_041217_10_1_1"/>
<dbReference type="AlphaFoldDB" id="L2GSK9"/>
<evidence type="ECO:0000256" key="3">
    <source>
        <dbReference type="ARBA" id="ARBA00023288"/>
    </source>
</evidence>
<dbReference type="SMART" id="SM00173">
    <property type="entry name" value="RAS"/>
    <property type="match status" value="1"/>
</dbReference>
<evidence type="ECO:0000313" key="4">
    <source>
        <dbReference type="EMBL" id="ELA46347.1"/>
    </source>
</evidence>
<dbReference type="VEuPathDB" id="MicrosporidiaDB:VCUG_02152"/>